<keyword evidence="4" id="KW-0479">Metal-binding</keyword>
<dbReference type="Gene3D" id="3.20.20.140">
    <property type="entry name" value="Metal-dependent hydrolases"/>
    <property type="match status" value="1"/>
</dbReference>
<proteinExistence type="inferred from homology"/>
<dbReference type="PANTHER" id="PTHR11409:SF43">
    <property type="entry name" value="ADENOSINE DEAMINASE"/>
    <property type="match status" value="1"/>
</dbReference>
<feature type="domain" description="Adenosine deaminase" evidence="7">
    <location>
        <begin position="9"/>
        <end position="315"/>
    </location>
</feature>
<comment type="cofactor">
    <cofactor evidence="1">
        <name>Zn(2+)</name>
        <dbReference type="ChEBI" id="CHEBI:29105"/>
    </cofactor>
</comment>
<dbReference type="GO" id="GO:0043103">
    <property type="term" value="P:hypoxanthine salvage"/>
    <property type="evidence" value="ECO:0007669"/>
    <property type="project" value="TreeGrafter"/>
</dbReference>
<dbReference type="InterPro" id="IPR032466">
    <property type="entry name" value="Metal_Hydrolase"/>
</dbReference>
<protein>
    <recommendedName>
        <fullName evidence="3">adenosine deaminase</fullName>
        <ecNumber evidence="3">3.5.4.4</ecNumber>
    </recommendedName>
</protein>
<keyword evidence="5 8" id="KW-0378">Hydrolase</keyword>
<dbReference type="InterPro" id="IPR001365">
    <property type="entry name" value="A_deaminase_dom"/>
</dbReference>
<sequence>MPIDVADIPKAELHCHLDGILDPAMLRELREEGIDLSVDEGALEAAYPVRDFESFFAWGASHASLDGRLDLYQHIARHHIQRLRAQTVVYAELFVASGELSLDPSLAVDQLAAFREAVTTYGAGEIQVELLIAWGRNRGLDRAQQICTRNLRLFDAGLICGVSLAGPEVGFPVAPLAPVFDRYHAAGVPIQIHAVEWCGPESAWDALAHGHPSRLGHGTHVLDDPRLVETLLARRIHVEMCPTSNLCTGSIARIEDHPIRRALDAGMDVSVATDDPGAFRCSMTSEHALLAERFGFTRDELLRLGANAVRARFQPTLRVAPAEALALA</sequence>
<keyword evidence="6" id="KW-0862">Zinc</keyword>
<dbReference type="GO" id="GO:0005829">
    <property type="term" value="C:cytosol"/>
    <property type="evidence" value="ECO:0007669"/>
    <property type="project" value="TreeGrafter"/>
</dbReference>
<evidence type="ECO:0000256" key="3">
    <source>
        <dbReference type="ARBA" id="ARBA00012784"/>
    </source>
</evidence>
<evidence type="ECO:0000259" key="7">
    <source>
        <dbReference type="Pfam" id="PF00962"/>
    </source>
</evidence>
<dbReference type="PANTHER" id="PTHR11409">
    <property type="entry name" value="ADENOSINE DEAMINASE"/>
    <property type="match status" value="1"/>
</dbReference>
<reference evidence="8" key="1">
    <citation type="submission" date="2020-02" db="EMBL/GenBank/DDBJ databases">
        <authorList>
            <person name="Meier V. D."/>
        </authorList>
    </citation>
    <scope>NUCLEOTIDE SEQUENCE</scope>
    <source>
        <strain evidence="8">AVDCRST_MAG77</strain>
    </source>
</reference>
<evidence type="ECO:0000256" key="6">
    <source>
        <dbReference type="ARBA" id="ARBA00022833"/>
    </source>
</evidence>
<dbReference type="Pfam" id="PF00962">
    <property type="entry name" value="A_deaminase"/>
    <property type="match status" value="1"/>
</dbReference>
<dbReference type="InterPro" id="IPR006330">
    <property type="entry name" value="Ado/ade_deaminase"/>
</dbReference>
<comment type="similarity">
    <text evidence="2">Belongs to the metallo-dependent hydrolases superfamily. Adenosine and AMP deaminases family.</text>
</comment>
<dbReference type="AlphaFoldDB" id="A0A6J4HA77"/>
<accession>A0A6J4HA77</accession>
<dbReference type="GO" id="GO:0006154">
    <property type="term" value="P:adenosine catabolic process"/>
    <property type="evidence" value="ECO:0007669"/>
    <property type="project" value="TreeGrafter"/>
</dbReference>
<evidence type="ECO:0000256" key="4">
    <source>
        <dbReference type="ARBA" id="ARBA00022723"/>
    </source>
</evidence>
<dbReference type="EMBL" id="CADCTC010000021">
    <property type="protein sequence ID" value="CAA9218649.1"/>
    <property type="molecule type" value="Genomic_DNA"/>
</dbReference>
<dbReference type="GO" id="GO:0046872">
    <property type="term" value="F:metal ion binding"/>
    <property type="evidence" value="ECO:0007669"/>
    <property type="project" value="UniProtKB-KW"/>
</dbReference>
<dbReference type="GO" id="GO:0046103">
    <property type="term" value="P:inosine biosynthetic process"/>
    <property type="evidence" value="ECO:0007669"/>
    <property type="project" value="TreeGrafter"/>
</dbReference>
<evidence type="ECO:0000256" key="1">
    <source>
        <dbReference type="ARBA" id="ARBA00001947"/>
    </source>
</evidence>
<name>A0A6J4HA77_9CHLR</name>
<dbReference type="GO" id="GO:0004000">
    <property type="term" value="F:adenosine deaminase activity"/>
    <property type="evidence" value="ECO:0007669"/>
    <property type="project" value="TreeGrafter"/>
</dbReference>
<organism evidence="8">
    <name type="scientific">uncultured Chloroflexota bacterium</name>
    <dbReference type="NCBI Taxonomy" id="166587"/>
    <lineage>
        <taxon>Bacteria</taxon>
        <taxon>Bacillati</taxon>
        <taxon>Chloroflexota</taxon>
        <taxon>environmental samples</taxon>
    </lineage>
</organism>
<dbReference type="SUPFAM" id="SSF51556">
    <property type="entry name" value="Metallo-dependent hydrolases"/>
    <property type="match status" value="1"/>
</dbReference>
<evidence type="ECO:0000313" key="8">
    <source>
        <dbReference type="EMBL" id="CAA9218649.1"/>
    </source>
</evidence>
<dbReference type="EC" id="3.5.4.4" evidence="3"/>
<evidence type="ECO:0000256" key="2">
    <source>
        <dbReference type="ARBA" id="ARBA00006676"/>
    </source>
</evidence>
<evidence type="ECO:0000256" key="5">
    <source>
        <dbReference type="ARBA" id="ARBA00022801"/>
    </source>
</evidence>
<gene>
    <name evidence="8" type="ORF">AVDCRST_MAG77-359</name>
</gene>